<keyword evidence="1" id="KW-0812">Transmembrane</keyword>
<keyword evidence="1" id="KW-1133">Transmembrane helix</keyword>
<reference evidence="2" key="1">
    <citation type="submission" date="2022-10" db="EMBL/GenBank/DDBJ databases">
        <authorList>
            <person name="Chen Y."/>
            <person name="Dougan E. K."/>
            <person name="Chan C."/>
            <person name="Rhodes N."/>
            <person name="Thang M."/>
        </authorList>
    </citation>
    <scope>NUCLEOTIDE SEQUENCE</scope>
</reference>
<keyword evidence="1" id="KW-0472">Membrane</keyword>
<feature type="transmembrane region" description="Helical" evidence="1">
    <location>
        <begin position="100"/>
        <end position="127"/>
    </location>
</feature>
<feature type="transmembrane region" description="Helical" evidence="1">
    <location>
        <begin position="147"/>
        <end position="169"/>
    </location>
</feature>
<feature type="transmembrane region" description="Helical" evidence="1">
    <location>
        <begin position="210"/>
        <end position="230"/>
    </location>
</feature>
<keyword evidence="4" id="KW-1185">Reference proteome</keyword>
<proteinExistence type="predicted"/>
<sequence length="440" mass="47527">MAKAALEDLYGFVYSDGLRQGVHITEQLRVDRLSGRFTWSRARQNEAAKLQGSSYLISQVSSVRFTTRLGDPNCEFLSAAQKQIHKQRQLRSWLKSHAPVILGLIVMIFNVVTLTLILAACLAHTMWLVFPRAGEHFDMSQGPDTEALGAASTLSVLTALCAIVTGWWLGIFRCRCCGFNAFHMDSLGVAERLSDKIAARCRIQRPITGAVLVVCIMWCFFLVILCPVAYGLSRKTLCDSGSCTADPGSPLLPTCGVGNCSCGGLADLACVSATTGQDLNICQNVKQPMCTVEGSGQTASGVQLPLLAAAVGSTALAILLGLVWLLNAWAMYAGWVRSDRDLVLVPQIMYHRFAVNFRSRNEGKLVFTLSAEDDPLAIAAALMPRGQRTSLAVMYQAPETMIGTYMPGAQGVMTSGSEWAATGYSPTTAGDTGYTEPRWC</sequence>
<dbReference type="OrthoDB" id="432663at2759"/>
<protein>
    <submittedName>
        <fullName evidence="2">Uncharacterized protein</fullName>
    </submittedName>
</protein>
<dbReference type="EMBL" id="CAMXCT030006335">
    <property type="protein sequence ID" value="CAL4801735.1"/>
    <property type="molecule type" value="Genomic_DNA"/>
</dbReference>
<dbReference type="EMBL" id="CAMXCT020006335">
    <property type="protein sequence ID" value="CAL1167798.1"/>
    <property type="molecule type" value="Genomic_DNA"/>
</dbReference>
<dbReference type="EMBL" id="CAMXCT010006335">
    <property type="protein sequence ID" value="CAI4014423.1"/>
    <property type="molecule type" value="Genomic_DNA"/>
</dbReference>
<name>A0A9P1DQP0_9DINO</name>
<evidence type="ECO:0000313" key="3">
    <source>
        <dbReference type="EMBL" id="CAL1167798.1"/>
    </source>
</evidence>
<evidence type="ECO:0000313" key="2">
    <source>
        <dbReference type="EMBL" id="CAI4014423.1"/>
    </source>
</evidence>
<dbReference type="AlphaFoldDB" id="A0A9P1DQP0"/>
<organism evidence="2">
    <name type="scientific">Cladocopium goreaui</name>
    <dbReference type="NCBI Taxonomy" id="2562237"/>
    <lineage>
        <taxon>Eukaryota</taxon>
        <taxon>Sar</taxon>
        <taxon>Alveolata</taxon>
        <taxon>Dinophyceae</taxon>
        <taxon>Suessiales</taxon>
        <taxon>Symbiodiniaceae</taxon>
        <taxon>Cladocopium</taxon>
    </lineage>
</organism>
<evidence type="ECO:0000256" key="1">
    <source>
        <dbReference type="SAM" id="Phobius"/>
    </source>
</evidence>
<feature type="transmembrane region" description="Helical" evidence="1">
    <location>
        <begin position="306"/>
        <end position="330"/>
    </location>
</feature>
<gene>
    <name evidence="2" type="ORF">C1SCF055_LOCUS39329</name>
</gene>
<comment type="caution">
    <text evidence="2">The sequence shown here is derived from an EMBL/GenBank/DDBJ whole genome shotgun (WGS) entry which is preliminary data.</text>
</comment>
<evidence type="ECO:0000313" key="4">
    <source>
        <dbReference type="Proteomes" id="UP001152797"/>
    </source>
</evidence>
<reference evidence="3" key="2">
    <citation type="submission" date="2024-04" db="EMBL/GenBank/DDBJ databases">
        <authorList>
            <person name="Chen Y."/>
            <person name="Shah S."/>
            <person name="Dougan E. K."/>
            <person name="Thang M."/>
            <person name="Chan C."/>
        </authorList>
    </citation>
    <scope>NUCLEOTIDE SEQUENCE [LARGE SCALE GENOMIC DNA]</scope>
</reference>
<accession>A0A9P1DQP0</accession>
<dbReference type="Proteomes" id="UP001152797">
    <property type="component" value="Unassembled WGS sequence"/>
</dbReference>